<evidence type="ECO:0000313" key="2">
    <source>
        <dbReference type="Proteomes" id="UP001295444"/>
    </source>
</evidence>
<evidence type="ECO:0000313" key="1">
    <source>
        <dbReference type="EMBL" id="CAH2320035.1"/>
    </source>
</evidence>
<reference evidence="1" key="1">
    <citation type="submission" date="2022-03" db="EMBL/GenBank/DDBJ databases">
        <authorList>
            <person name="Alioto T."/>
            <person name="Alioto T."/>
            <person name="Gomez Garrido J."/>
        </authorList>
    </citation>
    <scope>NUCLEOTIDE SEQUENCE</scope>
</reference>
<keyword evidence="2" id="KW-1185">Reference proteome</keyword>
<name>A0AAD1T929_PELCU</name>
<proteinExistence type="predicted"/>
<organism evidence="1 2">
    <name type="scientific">Pelobates cultripes</name>
    <name type="common">Western spadefoot toad</name>
    <dbReference type="NCBI Taxonomy" id="61616"/>
    <lineage>
        <taxon>Eukaryota</taxon>
        <taxon>Metazoa</taxon>
        <taxon>Chordata</taxon>
        <taxon>Craniata</taxon>
        <taxon>Vertebrata</taxon>
        <taxon>Euteleostomi</taxon>
        <taxon>Amphibia</taxon>
        <taxon>Batrachia</taxon>
        <taxon>Anura</taxon>
        <taxon>Pelobatoidea</taxon>
        <taxon>Pelobatidae</taxon>
        <taxon>Pelobates</taxon>
    </lineage>
</organism>
<sequence>MACQNTAVIRCYHCCFYNAPPMQPLPPPMHWALDSGNRMAWGALEWSRRSLNSHSN</sequence>
<protein>
    <submittedName>
        <fullName evidence="1">Uncharacterized protein</fullName>
    </submittedName>
</protein>
<feature type="non-terminal residue" evidence="1">
    <location>
        <position position="56"/>
    </location>
</feature>
<dbReference type="Proteomes" id="UP001295444">
    <property type="component" value="Chromosome 10"/>
</dbReference>
<dbReference type="AlphaFoldDB" id="A0AAD1T929"/>
<accession>A0AAD1T929</accession>
<gene>
    <name evidence="1" type="ORF">PECUL_23A036054</name>
</gene>
<dbReference type="EMBL" id="OW240921">
    <property type="protein sequence ID" value="CAH2320035.1"/>
    <property type="molecule type" value="Genomic_DNA"/>
</dbReference>